<feature type="compositionally biased region" description="Low complexity" evidence="1">
    <location>
        <begin position="146"/>
        <end position="170"/>
    </location>
</feature>
<dbReference type="PANTHER" id="PTHR43155">
    <property type="entry name" value="CYCLIC DI-GMP PHOSPHODIESTERASE PA4108-RELATED"/>
    <property type="match status" value="1"/>
</dbReference>
<evidence type="ECO:0000259" key="2">
    <source>
        <dbReference type="PROSITE" id="PS51832"/>
    </source>
</evidence>
<evidence type="ECO:0000313" key="3">
    <source>
        <dbReference type="EMBL" id="MEX5285993.1"/>
    </source>
</evidence>
<dbReference type="RefSeq" id="WP_368847714.1">
    <property type="nucleotide sequence ID" value="NZ_CP194411.1"/>
</dbReference>
<protein>
    <submittedName>
        <fullName evidence="3">HD domain-containing phosphohydrolase</fullName>
    </submittedName>
</protein>
<dbReference type="Gene3D" id="1.10.3210.10">
    <property type="entry name" value="Hypothetical protein af1432"/>
    <property type="match status" value="1"/>
</dbReference>
<accession>A0ABV3X716</accession>
<dbReference type="InterPro" id="IPR003607">
    <property type="entry name" value="HD/PDEase_dom"/>
</dbReference>
<dbReference type="EMBL" id="JARVLH010000007">
    <property type="protein sequence ID" value="MEX5285993.1"/>
    <property type="molecule type" value="Genomic_DNA"/>
</dbReference>
<proteinExistence type="predicted"/>
<sequence length="482" mass="52870">MLKKYPIDQLREGMVIGRAVHKEDMSILLEEGTILDRSRIDLLEQRDVLFVHILEPDEEKEQESETLRKKGAGAGRQAALEDLPGSAAETGSVSDAEMDGAAAASSDAPRALGGEDDIAAEERPTAPESRGEEPAAPSGSDGQTLDEAAAGAAEDSAAAEESAADEAAAGTERKAASETASAGAAPDKRSPLEAAYVRQYDALFLELKKFYGATRETNRIDVPMAETIALKALLLCSSAKAITHIYNMEAVGDYQLHHTMRVAVLAGLMGHWLKMPRKKQQRLVLAALLMDIGYTRMATDFLKKIAHYTPEERRFMQKHVRLGYALVAAADFEGARQVADAVLQHHERNDGSGYPARTKKEKICEFARILAILDMYDAMASRRFYAKKRSPFEVFGILSDEIVAGHLDTEYGVAFIRRICHALNGNWVKLSNGEKGKIVYIDESRLTALPIVQTTSGEFLDLNRRSDIKVESLLRSYEIETA</sequence>
<feature type="domain" description="HD-GYP" evidence="2">
    <location>
        <begin position="233"/>
        <end position="431"/>
    </location>
</feature>
<dbReference type="PROSITE" id="PS51832">
    <property type="entry name" value="HD_GYP"/>
    <property type="match status" value="1"/>
</dbReference>
<feature type="compositionally biased region" description="Low complexity" evidence="1">
    <location>
        <begin position="99"/>
        <end position="111"/>
    </location>
</feature>
<dbReference type="CDD" id="cd00077">
    <property type="entry name" value="HDc"/>
    <property type="match status" value="1"/>
</dbReference>
<dbReference type="PANTHER" id="PTHR43155:SF2">
    <property type="entry name" value="CYCLIC DI-GMP PHOSPHODIESTERASE PA4108"/>
    <property type="match status" value="1"/>
</dbReference>
<dbReference type="SUPFAM" id="SSF109604">
    <property type="entry name" value="HD-domain/PDEase-like"/>
    <property type="match status" value="1"/>
</dbReference>
<feature type="compositionally biased region" description="Basic and acidic residues" evidence="1">
    <location>
        <begin position="120"/>
        <end position="133"/>
    </location>
</feature>
<gene>
    <name evidence="3" type="ORF">QCO44_10195</name>
</gene>
<feature type="region of interest" description="Disordered" evidence="1">
    <location>
        <begin position="58"/>
        <end position="188"/>
    </location>
</feature>
<dbReference type="Proteomes" id="UP001559623">
    <property type="component" value="Unassembled WGS sequence"/>
</dbReference>
<reference evidence="3 4" key="1">
    <citation type="submission" date="2023-04" db="EMBL/GenBank/DDBJ databases">
        <title>Genome Sequence of Selenomonas sputigena ATCC 33150.</title>
        <authorList>
            <person name="Miller D.P."/>
            <person name="Anvari S."/>
            <person name="Polson S.W."/>
            <person name="Macdonald M."/>
            <person name="Mcdowell J.V."/>
        </authorList>
    </citation>
    <scope>NUCLEOTIDE SEQUENCE [LARGE SCALE GENOMIC DNA]</scope>
    <source>
        <strain evidence="3 4">ATCC 33150</strain>
    </source>
</reference>
<evidence type="ECO:0000313" key="4">
    <source>
        <dbReference type="Proteomes" id="UP001559623"/>
    </source>
</evidence>
<keyword evidence="4" id="KW-1185">Reference proteome</keyword>
<organism evidence="3 4">
    <name type="scientific">Selenomonas sputigena</name>
    <dbReference type="NCBI Taxonomy" id="69823"/>
    <lineage>
        <taxon>Bacteria</taxon>
        <taxon>Bacillati</taxon>
        <taxon>Bacillota</taxon>
        <taxon>Negativicutes</taxon>
        <taxon>Selenomonadales</taxon>
        <taxon>Selenomonadaceae</taxon>
        <taxon>Selenomonas</taxon>
    </lineage>
</organism>
<dbReference type="Pfam" id="PF13487">
    <property type="entry name" value="HD_5"/>
    <property type="match status" value="1"/>
</dbReference>
<name>A0ABV3X716_9FIRM</name>
<dbReference type="InterPro" id="IPR037522">
    <property type="entry name" value="HD_GYP_dom"/>
</dbReference>
<comment type="caution">
    <text evidence="3">The sequence shown here is derived from an EMBL/GenBank/DDBJ whole genome shotgun (WGS) entry which is preliminary data.</text>
</comment>
<evidence type="ECO:0000256" key="1">
    <source>
        <dbReference type="SAM" id="MobiDB-lite"/>
    </source>
</evidence>